<keyword evidence="1 4" id="KW-0378">Hydrolase</keyword>
<evidence type="ECO:0000259" key="5">
    <source>
        <dbReference type="PROSITE" id="PS51635"/>
    </source>
</evidence>
<name>A0A1G8G822_9BACI</name>
<evidence type="ECO:0000313" key="6">
    <source>
        <dbReference type="EMBL" id="SDH90549.1"/>
    </source>
</evidence>
<dbReference type="EMBL" id="FNDU01000003">
    <property type="protein sequence ID" value="SDH90549.1"/>
    <property type="molecule type" value="Genomic_DNA"/>
</dbReference>
<evidence type="ECO:0000313" key="7">
    <source>
        <dbReference type="Proteomes" id="UP000199017"/>
    </source>
</evidence>
<proteinExistence type="predicted"/>
<dbReference type="GO" id="GO:0016787">
    <property type="term" value="F:hydrolase activity"/>
    <property type="evidence" value="ECO:0007669"/>
    <property type="project" value="UniProtKB-UniRule"/>
</dbReference>
<dbReference type="PANTHER" id="PTHR14226">
    <property type="entry name" value="NEUROPATHY TARGET ESTERASE/SWISS CHEESE D.MELANOGASTER"/>
    <property type="match status" value="1"/>
</dbReference>
<gene>
    <name evidence="6" type="ORF">SAMN05216352_103267</name>
</gene>
<organism evidence="6 7">
    <name type="scientific">Alteribacillus bidgolensis</name>
    <dbReference type="NCBI Taxonomy" id="930129"/>
    <lineage>
        <taxon>Bacteria</taxon>
        <taxon>Bacillati</taxon>
        <taxon>Bacillota</taxon>
        <taxon>Bacilli</taxon>
        <taxon>Bacillales</taxon>
        <taxon>Bacillaceae</taxon>
        <taxon>Alteribacillus</taxon>
    </lineage>
</organism>
<accession>A0A1G8G822</accession>
<dbReference type="InterPro" id="IPR002641">
    <property type="entry name" value="PNPLA_dom"/>
</dbReference>
<keyword evidence="7" id="KW-1185">Reference proteome</keyword>
<keyword evidence="2 4" id="KW-0442">Lipid degradation</keyword>
<dbReference type="Proteomes" id="UP000199017">
    <property type="component" value="Unassembled WGS sequence"/>
</dbReference>
<dbReference type="PROSITE" id="PS51635">
    <property type="entry name" value="PNPLA"/>
    <property type="match status" value="1"/>
</dbReference>
<feature type="short sequence motif" description="GXSXG" evidence="4">
    <location>
        <begin position="41"/>
        <end position="45"/>
    </location>
</feature>
<feature type="active site" description="Nucleophile" evidence="4">
    <location>
        <position position="43"/>
    </location>
</feature>
<keyword evidence="3 4" id="KW-0443">Lipid metabolism</keyword>
<reference evidence="6 7" key="1">
    <citation type="submission" date="2016-10" db="EMBL/GenBank/DDBJ databases">
        <authorList>
            <person name="de Groot N.N."/>
        </authorList>
    </citation>
    <scope>NUCLEOTIDE SEQUENCE [LARGE SCALE GENOMIC DNA]</scope>
    <source>
        <strain evidence="7">P4B,CCM 7963,CECT 7998,DSM 25260,IBRC-M 10614,KCTC 13821</strain>
    </source>
</reference>
<feature type="short sequence motif" description="DGA/G" evidence="4">
    <location>
        <begin position="155"/>
        <end position="157"/>
    </location>
</feature>
<dbReference type="AlphaFoldDB" id="A0A1G8G822"/>
<protein>
    <submittedName>
        <fullName evidence="6">NTE family protein</fullName>
    </submittedName>
</protein>
<evidence type="ECO:0000256" key="3">
    <source>
        <dbReference type="ARBA" id="ARBA00023098"/>
    </source>
</evidence>
<comment type="caution">
    <text evidence="4">Lacks conserved residue(s) required for the propagation of feature annotation.</text>
</comment>
<evidence type="ECO:0000256" key="2">
    <source>
        <dbReference type="ARBA" id="ARBA00022963"/>
    </source>
</evidence>
<feature type="domain" description="PNPLA" evidence="5">
    <location>
        <begin position="10"/>
        <end position="168"/>
    </location>
</feature>
<dbReference type="RefSeq" id="WP_245917777.1">
    <property type="nucleotide sequence ID" value="NZ_FNDU01000003.1"/>
</dbReference>
<feature type="active site" description="Proton acceptor" evidence="4">
    <location>
        <position position="155"/>
    </location>
</feature>
<dbReference type="SUPFAM" id="SSF52151">
    <property type="entry name" value="FabD/lysophospholipase-like"/>
    <property type="match status" value="1"/>
</dbReference>
<dbReference type="Gene3D" id="3.40.1090.10">
    <property type="entry name" value="Cytosolic phospholipase A2 catalytic domain"/>
    <property type="match status" value="1"/>
</dbReference>
<dbReference type="STRING" id="930129.SAMN05216352_103267"/>
<dbReference type="GO" id="GO:0016042">
    <property type="term" value="P:lipid catabolic process"/>
    <property type="evidence" value="ECO:0007669"/>
    <property type="project" value="UniProtKB-UniRule"/>
</dbReference>
<dbReference type="InterPro" id="IPR050301">
    <property type="entry name" value="NTE"/>
</dbReference>
<sequence length="267" mass="29353">MKQQRPSIGLALGAGGVRGYAHIGVLEKLQENNIPVDIIAGSSMGALVAALYGAGHEPDTLEKFARLFKRKYYLDFNVPKMGLVQGQRVKELIYMLSKKMNIEDMRLPVGIVATDLTSGEAIVFRDGCAADAVRASISIPGIFVPENYRGRMLVDGGVADRVPASTARSMGADLTIAVDVSFYNKEPVIGSIYDVIMQSMDIMGKQLIKYKEVDADVLIKPISSYYNAVVFENVDKLIEAGRETAESYIPEILKMINEWKETEHGKE</sequence>
<evidence type="ECO:0000256" key="4">
    <source>
        <dbReference type="PROSITE-ProRule" id="PRU01161"/>
    </source>
</evidence>
<dbReference type="InterPro" id="IPR016035">
    <property type="entry name" value="Acyl_Trfase/lysoPLipase"/>
</dbReference>
<dbReference type="Pfam" id="PF01734">
    <property type="entry name" value="Patatin"/>
    <property type="match status" value="1"/>
</dbReference>
<dbReference type="PANTHER" id="PTHR14226:SF76">
    <property type="entry name" value="NTE FAMILY PROTEIN RSSA"/>
    <property type="match status" value="1"/>
</dbReference>
<evidence type="ECO:0000256" key="1">
    <source>
        <dbReference type="ARBA" id="ARBA00022801"/>
    </source>
</evidence>